<dbReference type="SUPFAM" id="SSF55961">
    <property type="entry name" value="Bet v1-like"/>
    <property type="match status" value="1"/>
</dbReference>
<dbReference type="Gene3D" id="3.30.530.20">
    <property type="match status" value="1"/>
</dbReference>
<reference evidence="1 2" key="1">
    <citation type="submission" date="2020-04" db="EMBL/GenBank/DDBJ databases">
        <title>MicrobeNet Type strains.</title>
        <authorList>
            <person name="Nicholson A.C."/>
        </authorList>
    </citation>
    <scope>NUCLEOTIDE SEQUENCE [LARGE SCALE GENOMIC DNA]</scope>
    <source>
        <strain evidence="1 2">CCUG 69612</strain>
    </source>
</reference>
<dbReference type="Pfam" id="PF11687">
    <property type="entry name" value="DUF3284"/>
    <property type="match status" value="1"/>
</dbReference>
<dbReference type="AlphaFoldDB" id="A0A7X6S113"/>
<gene>
    <name evidence="1" type="ORF">HF992_07965</name>
</gene>
<dbReference type="RefSeq" id="WP_168549509.1">
    <property type="nucleotide sequence ID" value="NZ_JAAXPR010000014.1"/>
</dbReference>
<dbReference type="InterPro" id="IPR023393">
    <property type="entry name" value="START-like_dom_sf"/>
</dbReference>
<dbReference type="Proteomes" id="UP000522720">
    <property type="component" value="Unassembled WGS sequence"/>
</dbReference>
<name>A0A7X6S113_9STRE</name>
<keyword evidence="2" id="KW-1185">Reference proteome</keyword>
<comment type="caution">
    <text evidence="1">The sequence shown here is derived from an EMBL/GenBank/DDBJ whole genome shotgun (WGS) entry which is preliminary data.</text>
</comment>
<organism evidence="1 2">
    <name type="scientific">Streptococcus ovuberis</name>
    <dbReference type="NCBI Taxonomy" id="1936207"/>
    <lineage>
        <taxon>Bacteria</taxon>
        <taxon>Bacillati</taxon>
        <taxon>Bacillota</taxon>
        <taxon>Bacilli</taxon>
        <taxon>Lactobacillales</taxon>
        <taxon>Streptococcaceae</taxon>
        <taxon>Streptococcus</taxon>
    </lineage>
</organism>
<protein>
    <submittedName>
        <fullName evidence="1">DUF3284 domain-containing protein</fullName>
    </submittedName>
</protein>
<proteinExistence type="predicted"/>
<accession>A0A7X6S113</accession>
<dbReference type="EMBL" id="JAAXPR010000014">
    <property type="protein sequence ID" value="NKZ20763.1"/>
    <property type="molecule type" value="Genomic_DNA"/>
</dbReference>
<sequence>MKLNQQVPVSASTFYRFLLESLREDYKAANKAPVKDSDLKPGLSFQKRFGKKQESTMDIRVVDLIENECYALAFQSSRGTQWVTYHLTAVEENTCQVTYTEEYSPKGKFNAWNYKLLFPLMQKSLERRMRLQIEKIAEFAKNKEDLHHE</sequence>
<evidence type="ECO:0000313" key="2">
    <source>
        <dbReference type="Proteomes" id="UP000522720"/>
    </source>
</evidence>
<evidence type="ECO:0000313" key="1">
    <source>
        <dbReference type="EMBL" id="NKZ20763.1"/>
    </source>
</evidence>
<dbReference type="InterPro" id="IPR021701">
    <property type="entry name" value="DUF3284"/>
</dbReference>